<evidence type="ECO:0000313" key="2">
    <source>
        <dbReference type="Proteomes" id="UP000027644"/>
    </source>
</evidence>
<dbReference type="Proteomes" id="UP000027644">
    <property type="component" value="Unassembled WGS sequence"/>
</dbReference>
<dbReference type="SUPFAM" id="SSF53448">
    <property type="entry name" value="Nucleotide-diphospho-sugar transferases"/>
    <property type="match status" value="1"/>
</dbReference>
<evidence type="ECO:0008006" key="3">
    <source>
        <dbReference type="Google" id="ProtNLM"/>
    </source>
</evidence>
<dbReference type="InterPro" id="IPR029044">
    <property type="entry name" value="Nucleotide-diphossugar_trans"/>
</dbReference>
<reference evidence="1 2" key="1">
    <citation type="journal article" date="2014" name="PLoS Genet.">
        <title>Hidden diversity in honey bee gut symbionts detected by single-cell genomics.</title>
        <authorList>
            <person name="Engel P."/>
            <person name="Stepanauskas R."/>
            <person name="Moran N."/>
        </authorList>
    </citation>
    <scope>NUCLEOTIDE SEQUENCE [LARGE SCALE GENOMIC DNA]</scope>
    <source>
        <strain evidence="1 2">SCGC AB-598-J21</strain>
    </source>
</reference>
<dbReference type="Gene3D" id="3.90.550.40">
    <property type="match status" value="1"/>
</dbReference>
<proteinExistence type="predicted"/>
<name>A0A074VEM1_9NEIS</name>
<organism evidence="1 2">
    <name type="scientific">Snodgrassella alvi SCGC AB-598-J21</name>
    <dbReference type="NCBI Taxonomy" id="1385367"/>
    <lineage>
        <taxon>Bacteria</taxon>
        <taxon>Pseudomonadati</taxon>
        <taxon>Pseudomonadota</taxon>
        <taxon>Betaproteobacteria</taxon>
        <taxon>Neisseriales</taxon>
        <taxon>Neisseriaceae</taxon>
        <taxon>Snodgrassella</taxon>
    </lineage>
</organism>
<comment type="caution">
    <text evidence="1">The sequence shown here is derived from an EMBL/GenBank/DDBJ whole genome shotgun (WGS) entry which is preliminary data.</text>
</comment>
<dbReference type="EMBL" id="AVQL01000442">
    <property type="protein sequence ID" value="KEQ00890.1"/>
    <property type="molecule type" value="Genomic_DNA"/>
</dbReference>
<gene>
    <name evidence="1" type="ORF">SASC598J21_013270</name>
</gene>
<dbReference type="AlphaFoldDB" id="A0A074VEM1"/>
<accession>A0A074VEM1</accession>
<evidence type="ECO:0000313" key="1">
    <source>
        <dbReference type="EMBL" id="KEQ00890.1"/>
    </source>
</evidence>
<protein>
    <recommendedName>
        <fullName evidence="3">Glycosyl transferase family 2</fullName>
    </recommendedName>
</protein>
<sequence>MLSQSALANMYPVVMSPSHDGRYFGNYVQSLLALVAAHTSAGFPIQVFMHQGESLITRARNNCVAEFLSHPEWTHLCWIDTDIGFSPEAFQRLLLADRDIVAGVYPLKRESWPEEGIPEHMTRQQFNAAYTRYTINISKADTNHEVHVQVDDEGFIELPEAPTGFMVIKREVFIRLMEAYPELQYQPDSIGVTDRGYHYRFYDCLVDPVTKRYLSEDFSFCRLWNQLGGKIYVDARSNLTHMGNKIYQGPFAQSLEANLAYAIGAPAGAKMFLHHEQPLQTNQPPAQ</sequence>